<comment type="similarity">
    <text evidence="2">Belongs to the HAD-like hydrolase superfamily. PhnX family.</text>
</comment>
<organism evidence="3 4">
    <name type="scientific">Enterococcus faecalis</name>
    <name type="common">Streptococcus faecalis</name>
    <dbReference type="NCBI Taxonomy" id="1351"/>
    <lineage>
        <taxon>Bacteria</taxon>
        <taxon>Bacillati</taxon>
        <taxon>Bacillota</taxon>
        <taxon>Bacilli</taxon>
        <taxon>Lactobacillales</taxon>
        <taxon>Enterococcaceae</taxon>
        <taxon>Enterococcus</taxon>
    </lineage>
</organism>
<dbReference type="GO" id="GO:0008967">
    <property type="term" value="F:phosphoglycolate phosphatase activity"/>
    <property type="evidence" value="ECO:0007669"/>
    <property type="project" value="TreeGrafter"/>
</dbReference>
<dbReference type="InterPro" id="IPR041492">
    <property type="entry name" value="HAD_2"/>
</dbReference>
<dbReference type="SFLD" id="SFLDG01135">
    <property type="entry name" value="C1.5.6:_HAD__Beta-PGM__Phospha"/>
    <property type="match status" value="1"/>
</dbReference>
<dbReference type="SFLD" id="SFLDG01129">
    <property type="entry name" value="C1.5:_HAD__Beta-PGM__Phosphata"/>
    <property type="match status" value="1"/>
</dbReference>
<feature type="binding site" evidence="2">
    <location>
        <position position="184"/>
    </location>
    <ligand>
        <name>Mg(2+)</name>
        <dbReference type="ChEBI" id="CHEBI:18420"/>
    </ligand>
</feature>
<gene>
    <name evidence="2" type="primary">phnX</name>
    <name evidence="3" type="ORF">EGW70_01515</name>
</gene>
<keyword evidence="2 3" id="KW-0378">Hydrolase</keyword>
<dbReference type="EMBL" id="RKOR01000002">
    <property type="protein sequence ID" value="ROY53830.1"/>
    <property type="molecule type" value="Genomic_DNA"/>
</dbReference>
<dbReference type="InterPro" id="IPR050155">
    <property type="entry name" value="HAD-like_hydrolase_sf"/>
</dbReference>
<dbReference type="SFLD" id="SFLDS00003">
    <property type="entry name" value="Haloacid_Dehalogenase"/>
    <property type="match status" value="1"/>
</dbReference>
<feature type="binding site" evidence="2">
    <location>
        <position position="11"/>
    </location>
    <ligand>
        <name>Mg(2+)</name>
        <dbReference type="ChEBI" id="CHEBI:18420"/>
    </ligand>
</feature>
<evidence type="ECO:0000256" key="1">
    <source>
        <dbReference type="ARBA" id="ARBA00023270"/>
    </source>
</evidence>
<dbReference type="GO" id="GO:0005829">
    <property type="term" value="C:cytosol"/>
    <property type="evidence" value="ECO:0007669"/>
    <property type="project" value="TreeGrafter"/>
</dbReference>
<dbReference type="GO" id="GO:0006281">
    <property type="term" value="P:DNA repair"/>
    <property type="evidence" value="ECO:0007669"/>
    <property type="project" value="TreeGrafter"/>
</dbReference>
<feature type="active site" description="Schiff-base intermediate with substrate" evidence="2">
    <location>
        <position position="50"/>
    </location>
</feature>
<dbReference type="Pfam" id="PF13419">
    <property type="entry name" value="HAD_2"/>
    <property type="match status" value="1"/>
</dbReference>
<keyword evidence="2" id="KW-0479">Metal-binding</keyword>
<keyword evidence="1 2" id="KW-0704">Schiff base</keyword>
<dbReference type="InterPro" id="IPR006323">
    <property type="entry name" value="Phosphonoacetald_hydro"/>
</dbReference>
<dbReference type="EC" id="3.11.1.1" evidence="2"/>
<dbReference type="GO" id="GO:0050194">
    <property type="term" value="F:phosphonoacetaldehyde hydrolase activity"/>
    <property type="evidence" value="ECO:0007669"/>
    <property type="project" value="UniProtKB-UniRule"/>
</dbReference>
<dbReference type="InterPro" id="IPR036412">
    <property type="entry name" value="HAD-like_sf"/>
</dbReference>
<dbReference type="GO" id="GO:0019700">
    <property type="term" value="P:organic phosphonate catabolic process"/>
    <property type="evidence" value="ECO:0007669"/>
    <property type="project" value="InterPro"/>
</dbReference>
<evidence type="ECO:0000313" key="3">
    <source>
        <dbReference type="EMBL" id="ROY53830.1"/>
    </source>
</evidence>
<dbReference type="InterPro" id="IPR023198">
    <property type="entry name" value="PGP-like_dom2"/>
</dbReference>
<dbReference type="InterPro" id="IPR023214">
    <property type="entry name" value="HAD_sf"/>
</dbReference>
<evidence type="ECO:0000256" key="2">
    <source>
        <dbReference type="HAMAP-Rule" id="MF_01375"/>
    </source>
</evidence>
<dbReference type="Gene3D" id="1.10.150.240">
    <property type="entry name" value="Putative phosphatase, domain 2"/>
    <property type="match status" value="1"/>
</dbReference>
<feature type="binding site" evidence="2">
    <location>
        <position position="8"/>
    </location>
    <ligand>
        <name>Mg(2+)</name>
        <dbReference type="ChEBI" id="CHEBI:18420"/>
    </ligand>
</feature>
<dbReference type="GO" id="GO:0000287">
    <property type="term" value="F:magnesium ion binding"/>
    <property type="evidence" value="ECO:0007669"/>
    <property type="project" value="UniProtKB-UniRule"/>
</dbReference>
<feature type="active site" description="Nucleophile" evidence="2">
    <location>
        <position position="8"/>
    </location>
</feature>
<sequence>MIKTVIFDYWAGTTVDFGCMAPVHAFRNAFLEKGIQLTDKEIREPMGKLKWDHIQQLLSLPSVKKQWIAIYGQLPQEKEVEELYQQFEHYLFKDLVKHSTLKPDTLETIERLRNAGINIGSTTGFTAPMMTIVAETTKKEGYSPDFMATSEDVEGYGRPFPYMIHKNMQYFKNKSVDEVIKVGDTVSDIQEGKNAGVLTVGVIEGSSLMGISYDEYQKLEMGKKDRLKQSVALRFQQAGADICVNNLKELTEYILYADKNPE</sequence>
<comment type="subunit">
    <text evidence="2">Homodimer.</text>
</comment>
<dbReference type="NCBIfam" id="TIGR01422">
    <property type="entry name" value="phosphonatase"/>
    <property type="match status" value="1"/>
</dbReference>
<comment type="cofactor">
    <cofactor evidence="2">
        <name>Mg(2+)</name>
        <dbReference type="ChEBI" id="CHEBI:18420"/>
    </cofactor>
    <text evidence="2">Binds 1 Mg(2+) ion per subunit.</text>
</comment>
<reference evidence="3 4" key="1">
    <citation type="submission" date="2018-10" db="EMBL/GenBank/DDBJ databases">
        <title>Genotypes and phenotypes of Enterococci isolated from broiler chickens.</title>
        <authorList>
            <person name="Muhammad A.R."/>
            <person name="Diarra M.S."/>
        </authorList>
    </citation>
    <scope>NUCLEOTIDE SEQUENCE [LARGE SCALE GENOMIC DNA]</scope>
    <source>
        <strain evidence="3 4">P7 C A21</strain>
    </source>
</reference>
<comment type="catalytic activity">
    <reaction evidence="2">
        <text>phosphonoacetaldehyde + H2O = acetaldehyde + phosphate + H(+)</text>
        <dbReference type="Rhea" id="RHEA:18905"/>
        <dbReference type="ChEBI" id="CHEBI:15343"/>
        <dbReference type="ChEBI" id="CHEBI:15377"/>
        <dbReference type="ChEBI" id="CHEBI:15378"/>
        <dbReference type="ChEBI" id="CHEBI:43474"/>
        <dbReference type="ChEBI" id="CHEBI:58383"/>
        <dbReference type="EC" id="3.11.1.1"/>
    </reaction>
</comment>
<dbReference type="Proteomes" id="UP000275941">
    <property type="component" value="Unassembled WGS sequence"/>
</dbReference>
<dbReference type="HAMAP" id="MF_01375">
    <property type="entry name" value="PhnX"/>
    <property type="match status" value="1"/>
</dbReference>
<name>A0A3N3SQ03_ENTFL</name>
<dbReference type="SUPFAM" id="SSF56784">
    <property type="entry name" value="HAD-like"/>
    <property type="match status" value="1"/>
</dbReference>
<accession>A0A3N3SQ03</accession>
<proteinExistence type="inferred from homology"/>
<protein>
    <recommendedName>
        <fullName evidence="2">Phosphonoacetaldehyde hydrolase</fullName>
        <shortName evidence="2">Phosphonatase</shortName>
        <ecNumber evidence="2">3.11.1.1</ecNumber>
    </recommendedName>
    <alternativeName>
        <fullName evidence="2">Phosphonoacetaldehyde phosphonohydrolase</fullName>
    </alternativeName>
</protein>
<dbReference type="PANTHER" id="PTHR43434:SF19">
    <property type="entry name" value="PHOSPHONOACETALDEHYDE HYDROLASE"/>
    <property type="match status" value="1"/>
</dbReference>
<keyword evidence="2" id="KW-0460">Magnesium</keyword>
<dbReference type="PANTHER" id="PTHR43434">
    <property type="entry name" value="PHOSPHOGLYCOLATE PHOSPHATASE"/>
    <property type="match status" value="1"/>
</dbReference>
<dbReference type="AlphaFoldDB" id="A0A3N3SQ03"/>
<evidence type="ECO:0000313" key="4">
    <source>
        <dbReference type="Proteomes" id="UP000275941"/>
    </source>
</evidence>
<comment type="function">
    <text evidence="2">Involved in phosphonate degradation.</text>
</comment>
<comment type="caution">
    <text evidence="3">The sequence shown here is derived from an EMBL/GenBank/DDBJ whole genome shotgun (WGS) entry which is preliminary data.</text>
</comment>
<dbReference type="OrthoDB" id="5504491at2"/>
<dbReference type="Gene3D" id="3.40.50.1000">
    <property type="entry name" value="HAD superfamily/HAD-like"/>
    <property type="match status" value="1"/>
</dbReference>